<feature type="domain" description="ShKT" evidence="2">
    <location>
        <begin position="284"/>
        <end position="319"/>
    </location>
</feature>
<sequence>MICGCVGICGVCSLRSTTKLLTIPALMVCVECVRCTLAAVVLKNTTNLLTIPALMVCVECVRCTLAAVMVRVLMLHRVIPLSIQRYDEAEKQSKSLLHGGSYMHGTSLPSQKWERYTSSFRVKPTYVRIGSRRTSRRVLKKSRRMLSSIPVLIVVALASLSAAQEWSKCSQNGGSCPNRLITGEEDLSDAICNFLYAPGRLPDLEQVTGDDKYALTELNKLCTRSASLCCNIPEYNCSDSAATIGQNVCELEKFHGFCTSDQNNAAQGCSATCGLCLYKGPPGCEDKDRKDCESLSDFCDKPQFSVFLQETCPWTCGKCPGTSKFLNVFFFH</sequence>
<evidence type="ECO:0000259" key="2">
    <source>
        <dbReference type="PROSITE" id="PS51670"/>
    </source>
</evidence>
<comment type="caution">
    <text evidence="1">Lacks conserved residue(s) required for the propagation of feature annotation.</text>
</comment>
<protein>
    <submittedName>
        <fullName evidence="4">ShKT domain-containing protein</fullName>
    </submittedName>
</protein>
<dbReference type="Gene3D" id="1.10.10.1940">
    <property type="match status" value="1"/>
</dbReference>
<dbReference type="AlphaFoldDB" id="A0A0M3I873"/>
<dbReference type="SMART" id="SM00254">
    <property type="entry name" value="ShKT"/>
    <property type="match status" value="2"/>
</dbReference>
<dbReference type="WBParaSite" id="ALUE_0001350201-mRNA-1">
    <property type="protein sequence ID" value="ALUE_0001350201-mRNA-1"/>
    <property type="gene ID" value="ALUE_0001350201"/>
</dbReference>
<dbReference type="Pfam" id="PF01549">
    <property type="entry name" value="ShK"/>
    <property type="match status" value="1"/>
</dbReference>
<name>A0A0M3I873_ASCLU</name>
<dbReference type="PROSITE" id="PS51670">
    <property type="entry name" value="SHKT"/>
    <property type="match status" value="1"/>
</dbReference>
<proteinExistence type="predicted"/>
<evidence type="ECO:0000313" key="3">
    <source>
        <dbReference type="Proteomes" id="UP000036681"/>
    </source>
</evidence>
<evidence type="ECO:0000256" key="1">
    <source>
        <dbReference type="PROSITE-ProRule" id="PRU01005"/>
    </source>
</evidence>
<organism evidence="3 4">
    <name type="scientific">Ascaris lumbricoides</name>
    <name type="common">Giant roundworm</name>
    <dbReference type="NCBI Taxonomy" id="6252"/>
    <lineage>
        <taxon>Eukaryota</taxon>
        <taxon>Metazoa</taxon>
        <taxon>Ecdysozoa</taxon>
        <taxon>Nematoda</taxon>
        <taxon>Chromadorea</taxon>
        <taxon>Rhabditida</taxon>
        <taxon>Spirurina</taxon>
        <taxon>Ascaridomorpha</taxon>
        <taxon>Ascaridoidea</taxon>
        <taxon>Ascarididae</taxon>
        <taxon>Ascaris</taxon>
    </lineage>
</organism>
<dbReference type="InterPro" id="IPR003582">
    <property type="entry name" value="ShKT_dom"/>
</dbReference>
<dbReference type="Proteomes" id="UP000036681">
    <property type="component" value="Unplaced"/>
</dbReference>
<keyword evidence="3" id="KW-1185">Reference proteome</keyword>
<evidence type="ECO:0000313" key="4">
    <source>
        <dbReference type="WBParaSite" id="ALUE_0001350201-mRNA-1"/>
    </source>
</evidence>
<reference evidence="4" key="1">
    <citation type="submission" date="2017-02" db="UniProtKB">
        <authorList>
            <consortium name="WormBaseParasite"/>
        </authorList>
    </citation>
    <scope>IDENTIFICATION</scope>
</reference>
<accession>A0A0M3I873</accession>